<organism evidence="8 9">
    <name type="scientific">Prevotella brunnea</name>
    <dbReference type="NCBI Taxonomy" id="2508867"/>
    <lineage>
        <taxon>Bacteria</taxon>
        <taxon>Pseudomonadati</taxon>
        <taxon>Bacteroidota</taxon>
        <taxon>Bacteroidia</taxon>
        <taxon>Bacteroidales</taxon>
        <taxon>Prevotellaceae</taxon>
        <taxon>Prevotella</taxon>
    </lineage>
</organism>
<dbReference type="InterPro" id="IPR044934">
    <property type="entry name" value="Streptopain_sf"/>
</dbReference>
<keyword evidence="4" id="KW-0378">Hydrolase</keyword>
<dbReference type="Gene3D" id="3.30.910.30">
    <property type="entry name" value="Peptidase C10 family"/>
    <property type="match status" value="1"/>
</dbReference>
<dbReference type="SUPFAM" id="SSF54001">
    <property type="entry name" value="Cysteine proteinases"/>
    <property type="match status" value="1"/>
</dbReference>
<comment type="similarity">
    <text evidence="1">Belongs to the peptidase C10 family.</text>
</comment>
<dbReference type="RefSeq" id="WP_147785593.1">
    <property type="nucleotide sequence ID" value="NZ_SDIK01000044.1"/>
</dbReference>
<proteinExistence type="inferred from homology"/>
<dbReference type="InterPro" id="IPR025896">
    <property type="entry name" value="Spi_Prtas-inh"/>
</dbReference>
<feature type="active site" description="Nucleophile" evidence="6">
    <location>
        <position position="163"/>
    </location>
</feature>
<evidence type="ECO:0000256" key="5">
    <source>
        <dbReference type="ARBA" id="ARBA00022807"/>
    </source>
</evidence>
<evidence type="ECO:0000259" key="7">
    <source>
        <dbReference type="Pfam" id="PF13734"/>
    </source>
</evidence>
<dbReference type="AlphaFoldDB" id="A0A5C8GJF0"/>
<dbReference type="Pfam" id="PF01640">
    <property type="entry name" value="Peptidase_C10"/>
    <property type="match status" value="1"/>
</dbReference>
<evidence type="ECO:0000256" key="2">
    <source>
        <dbReference type="ARBA" id="ARBA00022670"/>
    </source>
</evidence>
<gene>
    <name evidence="8" type="ORF">ETF27_06080</name>
</gene>
<evidence type="ECO:0000256" key="6">
    <source>
        <dbReference type="PIRSR" id="PIRSR600200-1"/>
    </source>
</evidence>
<dbReference type="Proteomes" id="UP000321612">
    <property type="component" value="Unassembled WGS sequence"/>
</dbReference>
<keyword evidence="2" id="KW-0645">Protease</keyword>
<comment type="caution">
    <text evidence="8">The sequence shown here is derived from an EMBL/GenBank/DDBJ whole genome shotgun (WGS) entry which is preliminary data.</text>
</comment>
<reference evidence="9" key="1">
    <citation type="submission" date="2019-05" db="EMBL/GenBank/DDBJ databases">
        <title>Prevotella brunnea sp. nov., isolated from a wound of a patient.</title>
        <authorList>
            <person name="Buhl M."/>
        </authorList>
    </citation>
    <scope>NUCLEOTIDE SEQUENCE [LARGE SCALE GENOMIC DNA]</scope>
    <source>
        <strain evidence="9">A2672</strain>
    </source>
</reference>
<sequence length="1067" mass="118006">MMRKAITFVCLFIVATVFGAPITKQRALKEATAFITKNAHRMRGANGTSVVRPKLSTEIETPAYYVFNIDKQKGFVIVSGDDKTETILGYSDNGEIDKNNLPDGLKALLEAYEANVRYPIANSANRKARAVVATKKSIPAVVPAHWNQDAPYNNNLKGNLTGCVATAMAQVMYYHRFPASCGPLKAPSYAFSDVTGTTFQWDKMTDTYSKQYSAESGQAVADLMQYCGYSVKMGYSTSFSSAWITSIRPAMIKYFGYDPDMQYVERFNFTVNQWNDMMYNELREGRPVIYGAMTPEGSGHCFIIDGYEKGDFFHINWGWSGMSDGFYRLPELHPASAGLGGASGGYSNNQQAVIGIQPDDHENTTSQTQQRRLSVFVMYKEYPEYTRSNSSSAFANIGINYIVRHHFDETFTAYTGLALYQGDRLLRPLYERPTSISLSEGEEKKISAPYFNIPADVPNGKYQICAVSKEKYGDPWQKCLGSERNHFDIEITDTKLVFTNTPKLELVEQPQFTGTEVGIPCKALFKIRNLAEDFQGPLWFYFNPSSTNPKATTGSSVHIGKGQITEVTFNFKPDLSGSRRCVVSTDDGTILYDDNITISQSSTAYSLSKAVITLDNVDAPTSTTTGKFYHGVLKGSVRFTNSHYSNLPFKKGVSIWLLNVVNGQSFDLNNTSTYSQNDFVGNDNEIPVGTTDIPFEFKNLPLGGAYAIVACYMNNGQPQPLDKTGVYISAEGIAATMADGSVRIFKPTDAIDLTGATSADFENLPLASINMTKVSENPNCLYFVGKSSGTIPAQLAGKNVIVGGVADNIQLVNAQPYFAPYKFEAKKIAFKRTFTNGATGKPGETKKGWSTLILPFTATTVTANDKSVTWFKSKTDRTSDFWLMHFVEEDGNKVLYDYAQSLEANTPYIINMPKPGNRWGEQYTLTNKEFTFSADNVTIEPTQRRLVSGYDYTFEGTLTGCSQSDIYKLNTDGDAFTLNSTSIEINPFEAYFTMNHENTTETAAKQLAIGMIDGENGNTNGIDEMEIQSEVSFVIYNLNGMEVGRGEAALQALPHGVYIVNGRKIVK</sequence>
<dbReference type="Pfam" id="PF13734">
    <property type="entry name" value="Inhibitor_I69"/>
    <property type="match status" value="1"/>
</dbReference>
<keyword evidence="9" id="KW-1185">Reference proteome</keyword>
<keyword evidence="5" id="KW-0788">Thiol protease</keyword>
<evidence type="ECO:0000256" key="1">
    <source>
        <dbReference type="ARBA" id="ARBA00009693"/>
    </source>
</evidence>
<feature type="domain" description="Spi protease inhibitor" evidence="7">
    <location>
        <begin position="20"/>
        <end position="115"/>
    </location>
</feature>
<evidence type="ECO:0000256" key="4">
    <source>
        <dbReference type="ARBA" id="ARBA00022801"/>
    </source>
</evidence>
<evidence type="ECO:0000256" key="3">
    <source>
        <dbReference type="ARBA" id="ARBA00022729"/>
    </source>
</evidence>
<dbReference type="InterPro" id="IPR038765">
    <property type="entry name" value="Papain-like_cys_pep_sf"/>
</dbReference>
<dbReference type="GO" id="GO:0006508">
    <property type="term" value="P:proteolysis"/>
    <property type="evidence" value="ECO:0007669"/>
    <property type="project" value="UniProtKB-KW"/>
</dbReference>
<accession>A0A5C8GJF0</accession>
<dbReference type="OrthoDB" id="2235251at2"/>
<dbReference type="GO" id="GO:0008234">
    <property type="term" value="F:cysteine-type peptidase activity"/>
    <property type="evidence" value="ECO:0007669"/>
    <property type="project" value="UniProtKB-KW"/>
</dbReference>
<evidence type="ECO:0000313" key="8">
    <source>
        <dbReference type="EMBL" id="TXJ62070.1"/>
    </source>
</evidence>
<dbReference type="EMBL" id="SDIK01000044">
    <property type="protein sequence ID" value="TXJ62070.1"/>
    <property type="molecule type" value="Genomic_DNA"/>
</dbReference>
<evidence type="ECO:0000313" key="9">
    <source>
        <dbReference type="Proteomes" id="UP000321612"/>
    </source>
</evidence>
<protein>
    <recommendedName>
        <fullName evidence="7">Spi protease inhibitor domain-containing protein</fullName>
    </recommendedName>
</protein>
<name>A0A5C8GJF0_9BACT</name>
<dbReference type="PRINTS" id="PR00797">
    <property type="entry name" value="STREPTOPAIN"/>
</dbReference>
<feature type="active site" description="Proton acceptor" evidence="6">
    <location>
        <position position="300"/>
    </location>
</feature>
<keyword evidence="3" id="KW-0732">Signal</keyword>
<dbReference type="Gene3D" id="3.90.70.50">
    <property type="entry name" value="Peptidase C10, streptopain"/>
    <property type="match status" value="1"/>
</dbReference>
<dbReference type="InterPro" id="IPR000200">
    <property type="entry name" value="Peptidase_C10"/>
</dbReference>